<protein>
    <submittedName>
        <fullName evidence="1">Uncharacterized protein</fullName>
    </submittedName>
</protein>
<reference evidence="1 2" key="1">
    <citation type="submission" date="2021-08" db="EMBL/GenBank/DDBJ databases">
        <title>Draft Genome Sequence of Phanerochaete sordida strain YK-624.</title>
        <authorList>
            <person name="Mori T."/>
            <person name="Dohra H."/>
            <person name="Suzuki T."/>
            <person name="Kawagishi H."/>
            <person name="Hirai H."/>
        </authorList>
    </citation>
    <scope>NUCLEOTIDE SEQUENCE [LARGE SCALE GENOMIC DNA]</scope>
    <source>
        <strain evidence="1 2">YK-624</strain>
    </source>
</reference>
<organism evidence="1 2">
    <name type="scientific">Phanerochaete sordida</name>
    <dbReference type="NCBI Taxonomy" id="48140"/>
    <lineage>
        <taxon>Eukaryota</taxon>
        <taxon>Fungi</taxon>
        <taxon>Dikarya</taxon>
        <taxon>Basidiomycota</taxon>
        <taxon>Agaricomycotina</taxon>
        <taxon>Agaricomycetes</taxon>
        <taxon>Polyporales</taxon>
        <taxon>Phanerochaetaceae</taxon>
        <taxon>Phanerochaete</taxon>
    </lineage>
</organism>
<dbReference type="Proteomes" id="UP000703269">
    <property type="component" value="Unassembled WGS sequence"/>
</dbReference>
<evidence type="ECO:0000313" key="2">
    <source>
        <dbReference type="Proteomes" id="UP000703269"/>
    </source>
</evidence>
<proteinExistence type="predicted"/>
<evidence type="ECO:0000313" key="1">
    <source>
        <dbReference type="EMBL" id="GJE99131.1"/>
    </source>
</evidence>
<dbReference type="OrthoDB" id="2795925at2759"/>
<name>A0A9P3LL28_9APHY</name>
<comment type="caution">
    <text evidence="1">The sequence shown here is derived from an EMBL/GenBank/DDBJ whole genome shotgun (WGS) entry which is preliminary data.</text>
</comment>
<dbReference type="EMBL" id="BPQB01000102">
    <property type="protein sequence ID" value="GJE99131.1"/>
    <property type="molecule type" value="Genomic_DNA"/>
</dbReference>
<sequence length="270" mass="31558">MTTKQPEKFHGPLRKRYLNRTNSKNVMEQLACWDETFFAAAAIRESIESWDKMMEARQKELEKAAKSQYAADNKPQGKPKGKESYRWEQIYLGAREQTITFSVFEAEHKDDSAFSRFRVGLNQFLRQFLNVPENRIDFEWENTPEDYKYKAALTGADMLTACRLLEVQYQSTMTWQNTEDLLRCSPDYHKHSRYDTVLFQDTPNVYIFARLVSIFICSTDGHRLPMALVQPFNVGISGRPRTVDLDLKLIRLKLVKKTYSHRARAKTSMG</sequence>
<gene>
    <name evidence="1" type="ORF">PsYK624_153780</name>
</gene>
<dbReference type="AlphaFoldDB" id="A0A9P3LL28"/>
<keyword evidence="2" id="KW-1185">Reference proteome</keyword>
<accession>A0A9P3LL28</accession>